<keyword evidence="3" id="KW-1185">Reference proteome</keyword>
<reference evidence="3" key="1">
    <citation type="submission" date="2016-03" db="EMBL/GenBank/DDBJ databases">
        <authorList>
            <person name="Ma C."/>
            <person name="Zhou S."/>
            <person name="Yang G."/>
        </authorList>
    </citation>
    <scope>NUCLEOTIDE SEQUENCE [LARGE SCALE GENOMIC DNA]</scope>
    <source>
        <strain evidence="3">SgZ-1</strain>
    </source>
</reference>
<accession>A0A127K5W0</accession>
<feature type="transmembrane region" description="Helical" evidence="1">
    <location>
        <begin position="275"/>
        <end position="294"/>
    </location>
</feature>
<gene>
    <name evidence="2" type="ORF">AC731_010440</name>
</gene>
<evidence type="ECO:0000313" key="3">
    <source>
        <dbReference type="Proteomes" id="UP000036902"/>
    </source>
</evidence>
<dbReference type="RefSeq" id="WP_048705880.1">
    <property type="nucleotide sequence ID" value="NZ_CP014646.1"/>
</dbReference>
<dbReference type="EMBL" id="CP014646">
    <property type="protein sequence ID" value="AMO37333.1"/>
    <property type="molecule type" value="Genomic_DNA"/>
</dbReference>
<keyword evidence="1" id="KW-0472">Membrane</keyword>
<keyword evidence="1" id="KW-1133">Transmembrane helix</keyword>
<name>A0A127K5W0_9RHOO</name>
<dbReference type="AlphaFoldDB" id="A0A127K5W0"/>
<feature type="transmembrane region" description="Helical" evidence="1">
    <location>
        <begin position="12"/>
        <end position="28"/>
    </location>
</feature>
<evidence type="ECO:0000256" key="1">
    <source>
        <dbReference type="SAM" id="Phobius"/>
    </source>
</evidence>
<dbReference type="STRING" id="1134435.AC731_010440"/>
<organism evidence="2 3">
    <name type="scientific">Thauera humireducens</name>
    <dbReference type="NCBI Taxonomy" id="1134435"/>
    <lineage>
        <taxon>Bacteria</taxon>
        <taxon>Pseudomonadati</taxon>
        <taxon>Pseudomonadota</taxon>
        <taxon>Betaproteobacteria</taxon>
        <taxon>Rhodocyclales</taxon>
        <taxon>Zoogloeaceae</taxon>
        <taxon>Thauera</taxon>
    </lineage>
</organism>
<keyword evidence="1" id="KW-0812">Transmembrane</keyword>
<dbReference type="InterPro" id="IPR018247">
    <property type="entry name" value="EF_Hand_1_Ca_BS"/>
</dbReference>
<dbReference type="KEGG" id="thu:AC731_010440"/>
<dbReference type="Proteomes" id="UP000036902">
    <property type="component" value="Chromosome"/>
</dbReference>
<protein>
    <recommendedName>
        <fullName evidence="4">EF-hand domain-containing protein</fullName>
    </recommendedName>
</protein>
<proteinExistence type="predicted"/>
<sequence>MLVRLRQRRLETVLPLIQFAAIALAVHADTGRGSVAALAVLLVTGFFGWLRAIRHARLIDDTPTSRIASAAQGYVELRGRAQALDGTPLLSPVDGLPVLWYRVVTERKRSDGKWHRVSTDESNTSFLLEDGSGTCAVDPEGAEMMVGRRDVTLRGDTRYTQHALIRNDTVYVLGDFTTIGSIDPDFNVREQVRELLASWKKDHPRLLERFDLDGNGELDLQEWELARQQARREVERRRDEAMAAPEAHLVRRPSTGRLYLISDFDPGRIARRYRWLALFHIVLFLAAIAGLAWFSQVGII</sequence>
<evidence type="ECO:0008006" key="4">
    <source>
        <dbReference type="Google" id="ProtNLM"/>
    </source>
</evidence>
<feature type="transmembrane region" description="Helical" evidence="1">
    <location>
        <begin position="34"/>
        <end position="53"/>
    </location>
</feature>
<evidence type="ECO:0000313" key="2">
    <source>
        <dbReference type="EMBL" id="AMO37333.1"/>
    </source>
</evidence>
<dbReference type="PROSITE" id="PS00018">
    <property type="entry name" value="EF_HAND_1"/>
    <property type="match status" value="1"/>
</dbReference>